<gene>
    <name evidence="14" type="primary">etfA</name>
    <name evidence="14" type="ORF">HS1_001988</name>
</gene>
<feature type="binding site" evidence="12">
    <location>
        <begin position="341"/>
        <end position="348"/>
    </location>
    <ligand>
        <name>FAD</name>
        <dbReference type="ChEBI" id="CHEBI:57692"/>
    </ligand>
</feature>
<dbReference type="GO" id="GO:0009055">
    <property type="term" value="F:electron transfer activity"/>
    <property type="evidence" value="ECO:0007669"/>
    <property type="project" value="InterPro"/>
</dbReference>
<evidence type="ECO:0000256" key="5">
    <source>
        <dbReference type="ARBA" id="ARBA00022827"/>
    </source>
</evidence>
<dbReference type="InterPro" id="IPR014730">
    <property type="entry name" value="ETF_a/b_N"/>
</dbReference>
<dbReference type="InterPro" id="IPR001308">
    <property type="entry name" value="ETF_a/FixB"/>
</dbReference>
<dbReference type="Gene3D" id="3.40.50.620">
    <property type="entry name" value="HUPs"/>
    <property type="match status" value="1"/>
</dbReference>
<dbReference type="SMART" id="SM00893">
    <property type="entry name" value="ETF"/>
    <property type="match status" value="1"/>
</dbReference>
<name>A0A7U4QLX8_DESA2</name>
<dbReference type="InterPro" id="IPR018206">
    <property type="entry name" value="ETF_asu_C_CS"/>
</dbReference>
<dbReference type="SUPFAM" id="SSF54862">
    <property type="entry name" value="4Fe-4S ferredoxins"/>
    <property type="match status" value="1"/>
</dbReference>
<sequence>MELILNKEKCNGCGACIDACPFSALIMKEGYPEATEECRLCGLCVNACPEEAISLPEELKKKKRPIKKARDVWVYAEHRDGKLARVSFELLGKGRELADKLGQKLVAILIGHQIETSASRLIDYGADIVYVMDHPDLATFNENKYGAVLIPLLKKHCPNIFLSAATTRGRSLIPQIAADLETGLTADCTGLDIDSKSGLLLQTRPAFGGNIMALITCPDHRPQMATVRPHIFPKPQPIPNHKGKIIRLEIENKLPENSVKVKSFIKTETKGPDLSEADVIIGVGRGIKGPENLKMMEELAYLLNASIGGSRAVVDAGWLPPRCQIGQTGVTVSPKIYIACGISGAIQHIVGIQSAKTIVAINKDPDAPIFNVANYGIVADLFEFIPKLIEEIKKGKGELS</sequence>
<keyword evidence="5 12" id="KW-0274">FAD</keyword>
<dbReference type="FunFam" id="3.40.50.1220:FF:000001">
    <property type="entry name" value="Electron transfer flavoprotein, alpha subunit"/>
    <property type="match status" value="1"/>
</dbReference>
<keyword evidence="6" id="KW-0249">Electron transport</keyword>
<dbReference type="Proteomes" id="UP000070560">
    <property type="component" value="Chromosome"/>
</dbReference>
<feature type="binding site" evidence="12">
    <location>
        <begin position="324"/>
        <end position="328"/>
    </location>
    <ligand>
        <name>FAD</name>
        <dbReference type="ChEBI" id="CHEBI:57692"/>
    </ligand>
</feature>
<evidence type="ECO:0000313" key="15">
    <source>
        <dbReference type="Proteomes" id="UP000070560"/>
    </source>
</evidence>
<dbReference type="Gene3D" id="3.30.70.20">
    <property type="match status" value="1"/>
</dbReference>
<comment type="function">
    <text evidence="9">The electron transfer flavoprotein serves as a specific electron acceptor for other dehydrogenases. It transfers the electrons to the main respiratory chain via ETF-ubiquinone oxidoreductase (ETF dehydrogenase).</text>
</comment>
<dbReference type="CDD" id="cd01715">
    <property type="entry name" value="ETF_alpha"/>
    <property type="match status" value="1"/>
</dbReference>
<dbReference type="InterPro" id="IPR033947">
    <property type="entry name" value="ETF_alpha_N"/>
</dbReference>
<dbReference type="AlphaFoldDB" id="A0A7U4QLX8"/>
<dbReference type="Pfam" id="PF00037">
    <property type="entry name" value="Fer4"/>
    <property type="match status" value="2"/>
</dbReference>
<evidence type="ECO:0000256" key="3">
    <source>
        <dbReference type="ARBA" id="ARBA00022630"/>
    </source>
</evidence>
<dbReference type="PANTHER" id="PTHR43153">
    <property type="entry name" value="ELECTRON TRANSFER FLAVOPROTEIN ALPHA"/>
    <property type="match status" value="1"/>
</dbReference>
<evidence type="ECO:0000313" key="14">
    <source>
        <dbReference type="EMBL" id="AMM41780.1"/>
    </source>
</evidence>
<feature type="binding site" evidence="12">
    <location>
        <begin position="310"/>
        <end position="311"/>
    </location>
    <ligand>
        <name>FAD</name>
        <dbReference type="ChEBI" id="CHEBI:57692"/>
    </ligand>
</feature>
<proteinExistence type="inferred from homology"/>
<feature type="domain" description="4Fe-4S ferredoxin-type" evidence="13">
    <location>
        <begin position="1"/>
        <end position="30"/>
    </location>
</feature>
<evidence type="ECO:0000256" key="8">
    <source>
        <dbReference type="ARBA" id="ARBA00023014"/>
    </source>
</evidence>
<feature type="binding site" evidence="12">
    <location>
        <position position="285"/>
    </location>
    <ligand>
        <name>FAD</name>
        <dbReference type="ChEBI" id="CHEBI:57692"/>
    </ligand>
</feature>
<keyword evidence="4" id="KW-0479">Metal-binding</keyword>
<dbReference type="InterPro" id="IPR014731">
    <property type="entry name" value="ETF_asu_C"/>
</dbReference>
<evidence type="ECO:0000256" key="11">
    <source>
        <dbReference type="ARBA" id="ARBA00079299"/>
    </source>
</evidence>
<evidence type="ECO:0000256" key="7">
    <source>
        <dbReference type="ARBA" id="ARBA00023004"/>
    </source>
</evidence>
<dbReference type="PROSITE" id="PS00696">
    <property type="entry name" value="ETF_ALPHA"/>
    <property type="match status" value="1"/>
</dbReference>
<dbReference type="PANTHER" id="PTHR43153:SF1">
    <property type="entry name" value="ELECTRON TRANSFER FLAVOPROTEIN SUBUNIT ALPHA, MITOCHONDRIAL"/>
    <property type="match status" value="1"/>
</dbReference>
<dbReference type="OrthoDB" id="9770286at2"/>
<organism evidence="14 15">
    <name type="scientific">Desulfofervidus auxilii</name>
    <dbReference type="NCBI Taxonomy" id="1621989"/>
    <lineage>
        <taxon>Bacteria</taxon>
        <taxon>Pseudomonadati</taxon>
        <taxon>Thermodesulfobacteriota</taxon>
        <taxon>Candidatus Desulfofervidia</taxon>
        <taxon>Candidatus Desulfofervidales</taxon>
        <taxon>Candidatus Desulfofervidaceae</taxon>
        <taxon>Candidatus Desulfofervidus</taxon>
    </lineage>
</organism>
<dbReference type="GO" id="GO:0051536">
    <property type="term" value="F:iron-sulfur cluster binding"/>
    <property type="evidence" value="ECO:0007669"/>
    <property type="project" value="UniProtKB-KW"/>
</dbReference>
<feature type="binding site" evidence="12">
    <location>
        <position position="362"/>
    </location>
    <ligand>
        <name>FAD</name>
        <dbReference type="ChEBI" id="CHEBI:57692"/>
    </ligand>
</feature>
<dbReference type="PROSITE" id="PS51379">
    <property type="entry name" value="4FE4S_FER_2"/>
    <property type="match status" value="2"/>
</dbReference>
<evidence type="ECO:0000256" key="4">
    <source>
        <dbReference type="ARBA" id="ARBA00022723"/>
    </source>
</evidence>
<dbReference type="GO" id="GO:0050660">
    <property type="term" value="F:flavin adenine dinucleotide binding"/>
    <property type="evidence" value="ECO:0007669"/>
    <property type="project" value="InterPro"/>
</dbReference>
<keyword evidence="7" id="KW-0408">Iron</keyword>
<evidence type="ECO:0000256" key="10">
    <source>
        <dbReference type="ARBA" id="ARBA00068674"/>
    </source>
</evidence>
<keyword evidence="3" id="KW-0285">Flavoprotein</keyword>
<dbReference type="PROSITE" id="PS00198">
    <property type="entry name" value="4FE4S_FER_1"/>
    <property type="match status" value="2"/>
</dbReference>
<dbReference type="PIRSF" id="PIRSF000089">
    <property type="entry name" value="Electra_flavoP_a"/>
    <property type="match status" value="1"/>
</dbReference>
<accession>A0A7U4QLX8</accession>
<evidence type="ECO:0000256" key="12">
    <source>
        <dbReference type="PIRSR" id="PIRSR000089-1"/>
    </source>
</evidence>
<dbReference type="GO" id="GO:0033539">
    <property type="term" value="P:fatty acid beta-oxidation using acyl-CoA dehydrogenase"/>
    <property type="evidence" value="ECO:0007669"/>
    <property type="project" value="TreeGrafter"/>
</dbReference>
<evidence type="ECO:0000256" key="9">
    <source>
        <dbReference type="ARBA" id="ARBA00025649"/>
    </source>
</evidence>
<dbReference type="KEGG" id="daw:HS1_001988"/>
<dbReference type="EMBL" id="CP013015">
    <property type="protein sequence ID" value="AMM41780.1"/>
    <property type="molecule type" value="Genomic_DNA"/>
</dbReference>
<dbReference type="Pfam" id="PF00766">
    <property type="entry name" value="ETF_alpha"/>
    <property type="match status" value="1"/>
</dbReference>
<dbReference type="InterPro" id="IPR017896">
    <property type="entry name" value="4Fe4S_Fe-S-bd"/>
</dbReference>
<dbReference type="InterPro" id="IPR029035">
    <property type="entry name" value="DHS-like_NAD/FAD-binding_dom"/>
</dbReference>
<keyword evidence="8" id="KW-0411">Iron-sulfur</keyword>
<dbReference type="Gene3D" id="3.40.50.1220">
    <property type="entry name" value="TPP-binding domain"/>
    <property type="match status" value="1"/>
</dbReference>
<dbReference type="InterPro" id="IPR014729">
    <property type="entry name" value="Rossmann-like_a/b/a_fold"/>
</dbReference>
<comment type="cofactor">
    <cofactor evidence="12">
        <name>FAD</name>
        <dbReference type="ChEBI" id="CHEBI:57692"/>
    </cofactor>
    <text evidence="12">Binds 1 FAD per dimer.</text>
</comment>
<dbReference type="GO" id="GO:0046872">
    <property type="term" value="F:metal ion binding"/>
    <property type="evidence" value="ECO:0007669"/>
    <property type="project" value="UniProtKB-KW"/>
</dbReference>
<dbReference type="SUPFAM" id="SSF52402">
    <property type="entry name" value="Adenine nucleotide alpha hydrolases-like"/>
    <property type="match status" value="1"/>
</dbReference>
<dbReference type="SUPFAM" id="SSF52467">
    <property type="entry name" value="DHS-like NAD/FAD-binding domain"/>
    <property type="match status" value="1"/>
</dbReference>
<dbReference type="RefSeq" id="WP_066064793.1">
    <property type="nucleotide sequence ID" value="NZ_CP013015.1"/>
</dbReference>
<evidence type="ECO:0000259" key="13">
    <source>
        <dbReference type="PROSITE" id="PS51379"/>
    </source>
</evidence>
<evidence type="ECO:0000256" key="1">
    <source>
        <dbReference type="ARBA" id="ARBA00005817"/>
    </source>
</evidence>
<evidence type="ECO:0000256" key="2">
    <source>
        <dbReference type="ARBA" id="ARBA00022448"/>
    </source>
</evidence>
<dbReference type="InterPro" id="IPR017900">
    <property type="entry name" value="4Fe4S_Fe_S_CS"/>
</dbReference>
<evidence type="ECO:0000256" key="6">
    <source>
        <dbReference type="ARBA" id="ARBA00022982"/>
    </source>
</evidence>
<feature type="domain" description="4Fe-4S ferredoxin-type" evidence="13">
    <location>
        <begin position="35"/>
        <end position="58"/>
    </location>
</feature>
<keyword evidence="2" id="KW-0813">Transport</keyword>
<keyword evidence="15" id="KW-1185">Reference proteome</keyword>
<comment type="similarity">
    <text evidence="1">Belongs to the ETF alpha-subunit/FixB family.</text>
</comment>
<protein>
    <recommendedName>
        <fullName evidence="10">Electron transfer flavoprotein subunit alpha</fullName>
    </recommendedName>
    <alternativeName>
        <fullName evidence="11">Electron transfer flavoprotein large subunit</fullName>
    </alternativeName>
</protein>
<dbReference type="Pfam" id="PF01012">
    <property type="entry name" value="ETF"/>
    <property type="match status" value="1"/>
</dbReference>
<reference evidence="14 15" key="1">
    <citation type="submission" date="2015-10" db="EMBL/GenBank/DDBJ databases">
        <title>Candidatus Desulfofervidus auxilii, a hydrogenotrophic sulfate-reducing bacterium involved in the thermophilic anaerobic oxidation of methane.</title>
        <authorList>
            <person name="Krukenberg V."/>
            <person name="Richter M."/>
            <person name="Wegener G."/>
        </authorList>
    </citation>
    <scope>NUCLEOTIDE SEQUENCE [LARGE SCALE GENOMIC DNA]</scope>
    <source>
        <strain evidence="14 15">HS1</strain>
    </source>
</reference>